<organism evidence="1 2">
    <name type="scientific">Sphingobium fluviale</name>
    <dbReference type="NCBI Taxonomy" id="2506423"/>
    <lineage>
        <taxon>Bacteria</taxon>
        <taxon>Pseudomonadati</taxon>
        <taxon>Pseudomonadota</taxon>
        <taxon>Alphaproteobacteria</taxon>
        <taxon>Sphingomonadales</taxon>
        <taxon>Sphingomonadaceae</taxon>
        <taxon>Sphingobium</taxon>
    </lineage>
</organism>
<evidence type="ECO:0000313" key="2">
    <source>
        <dbReference type="Proteomes" id="UP000290958"/>
    </source>
</evidence>
<dbReference type="Proteomes" id="UP000290958">
    <property type="component" value="Unassembled WGS sequence"/>
</dbReference>
<comment type="caution">
    <text evidence="1">The sequence shown here is derived from an EMBL/GenBank/DDBJ whole genome shotgun (WGS) entry which is preliminary data.</text>
</comment>
<keyword evidence="2" id="KW-1185">Reference proteome</keyword>
<dbReference type="AlphaFoldDB" id="A0A4V1N3T8"/>
<dbReference type="InterPro" id="IPR007420">
    <property type="entry name" value="DUF465"/>
</dbReference>
<dbReference type="Pfam" id="PF04325">
    <property type="entry name" value="DUF465"/>
    <property type="match status" value="1"/>
</dbReference>
<sequence length="51" mass="5864">MEHSHMSALQAKRDALKAKIRLEMSRPLPDALLLADLKKRNLRLKEELRGA</sequence>
<proteinExistence type="predicted"/>
<protein>
    <submittedName>
        <fullName evidence="1">DUF465 domain-containing protein</fullName>
    </submittedName>
</protein>
<name>A0A4V1N3T8_9SPHN</name>
<dbReference type="RefSeq" id="WP_129403354.1">
    <property type="nucleotide sequence ID" value="NZ_SBKP01000003.1"/>
</dbReference>
<reference evidence="2" key="1">
    <citation type="submission" date="2019-01" db="EMBL/GenBank/DDBJ databases">
        <title>Cytophagaceae bacterium strain CAR-16.</title>
        <authorList>
            <person name="Chen W.-M."/>
        </authorList>
    </citation>
    <scope>NUCLEOTIDE SEQUENCE [LARGE SCALE GENOMIC DNA]</scope>
    <source>
        <strain evidence="2">CHR27</strain>
    </source>
</reference>
<gene>
    <name evidence="1" type="ORF">EQG66_04525</name>
</gene>
<accession>A0A4V1N3T8</accession>
<evidence type="ECO:0000313" key="1">
    <source>
        <dbReference type="EMBL" id="RXR29816.1"/>
    </source>
</evidence>
<dbReference type="EMBL" id="SBKP01000003">
    <property type="protein sequence ID" value="RXR29816.1"/>
    <property type="molecule type" value="Genomic_DNA"/>
</dbReference>